<dbReference type="InterPro" id="IPR004875">
    <property type="entry name" value="DDE_SF_endonuclease_dom"/>
</dbReference>
<keyword evidence="3" id="KW-1185">Reference proteome</keyword>
<feature type="non-terminal residue" evidence="2">
    <location>
        <position position="130"/>
    </location>
</feature>
<proteinExistence type="predicted"/>
<accession>A0AA39ERQ2</accession>
<dbReference type="GO" id="GO:0003676">
    <property type="term" value="F:nucleic acid binding"/>
    <property type="evidence" value="ECO:0007669"/>
    <property type="project" value="InterPro"/>
</dbReference>
<name>A0AA39ERQ2_9HYME</name>
<dbReference type="Proteomes" id="UP001168990">
    <property type="component" value="Unassembled WGS sequence"/>
</dbReference>
<gene>
    <name evidence="2" type="ORF">PV328_012202</name>
</gene>
<dbReference type="AlphaFoldDB" id="A0AA39ERQ2"/>
<protein>
    <recommendedName>
        <fullName evidence="1">DDE-1 domain-containing protein</fullName>
    </recommendedName>
</protein>
<reference evidence="2" key="1">
    <citation type="journal article" date="2023" name="bioRxiv">
        <title>Scaffold-level genome assemblies of two parasitoid biocontrol wasps reveal the parthenogenesis mechanism and an associated novel virus.</title>
        <authorList>
            <person name="Inwood S."/>
            <person name="Skelly J."/>
            <person name="Guhlin J."/>
            <person name="Harrop T."/>
            <person name="Goldson S."/>
            <person name="Dearden P."/>
        </authorList>
    </citation>
    <scope>NUCLEOTIDE SEQUENCE</scope>
    <source>
        <strain evidence="2">Irish</strain>
        <tissue evidence="2">Whole body</tissue>
    </source>
</reference>
<organism evidence="2 3">
    <name type="scientific">Microctonus aethiopoides</name>
    <dbReference type="NCBI Taxonomy" id="144406"/>
    <lineage>
        <taxon>Eukaryota</taxon>
        <taxon>Metazoa</taxon>
        <taxon>Ecdysozoa</taxon>
        <taxon>Arthropoda</taxon>
        <taxon>Hexapoda</taxon>
        <taxon>Insecta</taxon>
        <taxon>Pterygota</taxon>
        <taxon>Neoptera</taxon>
        <taxon>Endopterygota</taxon>
        <taxon>Hymenoptera</taxon>
        <taxon>Apocrita</taxon>
        <taxon>Ichneumonoidea</taxon>
        <taxon>Braconidae</taxon>
        <taxon>Euphorinae</taxon>
        <taxon>Microctonus</taxon>
    </lineage>
</organism>
<sequence>EPLLKFLDENFSLEMINGRHDPKTNSPVILEPTGPQVEASLFRPDNVYVEVSKSGKHTSDHFKIWLKNVFFPNLESKSLLLIDSWTGHCPDAVKSVKPSDKEVEVMIILKGTTGNIQPLDVFGFRVWKNF</sequence>
<evidence type="ECO:0000259" key="1">
    <source>
        <dbReference type="Pfam" id="PF03184"/>
    </source>
</evidence>
<evidence type="ECO:0000313" key="3">
    <source>
        <dbReference type="Proteomes" id="UP001168990"/>
    </source>
</evidence>
<reference evidence="2" key="2">
    <citation type="submission" date="2023-03" db="EMBL/GenBank/DDBJ databases">
        <authorList>
            <person name="Inwood S.N."/>
            <person name="Skelly J.G."/>
            <person name="Guhlin J."/>
            <person name="Harrop T.W.R."/>
            <person name="Goldson S.G."/>
            <person name="Dearden P.K."/>
        </authorList>
    </citation>
    <scope>NUCLEOTIDE SEQUENCE</scope>
    <source>
        <strain evidence="2">Irish</strain>
        <tissue evidence="2">Whole body</tissue>
    </source>
</reference>
<feature type="domain" description="DDE-1" evidence="1">
    <location>
        <begin position="45"/>
        <end position="121"/>
    </location>
</feature>
<comment type="caution">
    <text evidence="2">The sequence shown here is derived from an EMBL/GenBank/DDBJ whole genome shotgun (WGS) entry which is preliminary data.</text>
</comment>
<evidence type="ECO:0000313" key="2">
    <source>
        <dbReference type="EMBL" id="KAK0156857.1"/>
    </source>
</evidence>
<feature type="non-terminal residue" evidence="2">
    <location>
        <position position="1"/>
    </location>
</feature>
<dbReference type="Pfam" id="PF03184">
    <property type="entry name" value="DDE_1"/>
    <property type="match status" value="1"/>
</dbReference>
<dbReference type="EMBL" id="JAQQBS010002125">
    <property type="protein sequence ID" value="KAK0156857.1"/>
    <property type="molecule type" value="Genomic_DNA"/>
</dbReference>